<name>A0A9W6D5T0_9BACT</name>
<evidence type="ECO:0000256" key="2">
    <source>
        <dbReference type="ARBA" id="ARBA00022801"/>
    </source>
</evidence>
<organism evidence="3 4">
    <name type="scientific">Desulforhabdus amnigena</name>
    <dbReference type="NCBI Taxonomy" id="40218"/>
    <lineage>
        <taxon>Bacteria</taxon>
        <taxon>Pseudomonadati</taxon>
        <taxon>Thermodesulfobacteriota</taxon>
        <taxon>Syntrophobacteria</taxon>
        <taxon>Syntrophobacterales</taxon>
        <taxon>Syntrophobacteraceae</taxon>
        <taxon>Desulforhabdus</taxon>
    </lineage>
</organism>
<dbReference type="PIRSF" id="PIRSF003230">
    <property type="entry name" value="YbgC"/>
    <property type="match status" value="1"/>
</dbReference>
<dbReference type="InterPro" id="IPR006684">
    <property type="entry name" value="YbgC/YbaW"/>
</dbReference>
<dbReference type="EMBL" id="BSDR01000001">
    <property type="protein sequence ID" value="GLI34720.1"/>
    <property type="molecule type" value="Genomic_DNA"/>
</dbReference>
<dbReference type="Proteomes" id="UP001144372">
    <property type="component" value="Unassembled WGS sequence"/>
</dbReference>
<dbReference type="AlphaFoldDB" id="A0A9W6D5T0"/>
<accession>A0A9W6D5T0</accession>
<evidence type="ECO:0000313" key="4">
    <source>
        <dbReference type="Proteomes" id="UP001144372"/>
    </source>
</evidence>
<evidence type="ECO:0000256" key="1">
    <source>
        <dbReference type="ARBA" id="ARBA00005953"/>
    </source>
</evidence>
<evidence type="ECO:0000313" key="3">
    <source>
        <dbReference type="EMBL" id="GLI34720.1"/>
    </source>
</evidence>
<dbReference type="Pfam" id="PF13279">
    <property type="entry name" value="4HBT_2"/>
    <property type="match status" value="1"/>
</dbReference>
<sequence>MDSNTQDKAPEVWHKTRMRVPLFEVDIGQAVYHGNYYHLFELAREDFLRELGYPYRWFMDRQLHLTIVEASCTYRKSLRYDDLIEIHTGIQWWRTRSLAFSQIIYRCEEEENPVLCTRAILNMVCVRFSGQPTILPAEFVDLLRDWVGKRG</sequence>
<comment type="similarity">
    <text evidence="1">Belongs to the 4-hydroxybenzoyl-CoA thioesterase family.</text>
</comment>
<gene>
    <name evidence="3" type="ORF">DAMNIGENAA_21530</name>
</gene>
<dbReference type="SUPFAM" id="SSF54637">
    <property type="entry name" value="Thioesterase/thiol ester dehydrase-isomerase"/>
    <property type="match status" value="1"/>
</dbReference>
<comment type="caution">
    <text evidence="3">The sequence shown here is derived from an EMBL/GenBank/DDBJ whole genome shotgun (WGS) entry which is preliminary data.</text>
</comment>
<dbReference type="GO" id="GO:0047617">
    <property type="term" value="F:fatty acyl-CoA hydrolase activity"/>
    <property type="evidence" value="ECO:0007669"/>
    <property type="project" value="TreeGrafter"/>
</dbReference>
<dbReference type="RefSeq" id="WP_281794126.1">
    <property type="nucleotide sequence ID" value="NZ_BSDR01000001.1"/>
</dbReference>
<dbReference type="InterPro" id="IPR050563">
    <property type="entry name" value="4-hydroxybenzoyl-CoA_TE"/>
</dbReference>
<dbReference type="InterPro" id="IPR029069">
    <property type="entry name" value="HotDog_dom_sf"/>
</dbReference>
<dbReference type="PANTHER" id="PTHR31793">
    <property type="entry name" value="4-HYDROXYBENZOYL-COA THIOESTERASE FAMILY MEMBER"/>
    <property type="match status" value="1"/>
</dbReference>
<proteinExistence type="inferred from homology"/>
<dbReference type="PANTHER" id="PTHR31793:SF27">
    <property type="entry name" value="NOVEL THIOESTERASE SUPERFAMILY DOMAIN AND SAPOSIN A-TYPE DOMAIN CONTAINING PROTEIN (0610012H03RIK)"/>
    <property type="match status" value="1"/>
</dbReference>
<keyword evidence="2" id="KW-0378">Hydrolase</keyword>
<dbReference type="NCBIfam" id="TIGR00051">
    <property type="entry name" value="YbgC/FadM family acyl-CoA thioesterase"/>
    <property type="match status" value="1"/>
</dbReference>
<dbReference type="CDD" id="cd00586">
    <property type="entry name" value="4HBT"/>
    <property type="match status" value="1"/>
</dbReference>
<dbReference type="Gene3D" id="3.10.129.10">
    <property type="entry name" value="Hotdog Thioesterase"/>
    <property type="match status" value="1"/>
</dbReference>
<reference evidence="3" key="1">
    <citation type="submission" date="2022-12" db="EMBL/GenBank/DDBJ databases">
        <title>Reference genome sequencing for broad-spectrum identification of bacterial and archaeal isolates by mass spectrometry.</title>
        <authorList>
            <person name="Sekiguchi Y."/>
            <person name="Tourlousse D.M."/>
        </authorList>
    </citation>
    <scope>NUCLEOTIDE SEQUENCE</scope>
    <source>
        <strain evidence="3">ASRB1</strain>
    </source>
</reference>
<keyword evidence="4" id="KW-1185">Reference proteome</keyword>
<protein>
    <submittedName>
        <fullName evidence="3">Thioesterase</fullName>
    </submittedName>
</protein>